<feature type="domain" description="EGF-like" evidence="2">
    <location>
        <begin position="90"/>
        <end position="101"/>
    </location>
</feature>
<gene>
    <name evidence="3" type="ORF">LOTGIDRAFT_236238</name>
</gene>
<sequence>MNNLSCSVLLISVILILVDADCSTYPNVTDANFEKDCDGNVIISCNKDFKMVQGLECVEEEWRYQNPICKRTEIVNPCKNNGTVLSDGSCNCTEYFGGTFCEEMRCEMLEYQDCKSECKRGQDEMNEYCDDGLFCCYYG</sequence>
<keyword evidence="4" id="KW-1185">Reference proteome</keyword>
<dbReference type="InterPro" id="IPR000742">
    <property type="entry name" value="EGF"/>
</dbReference>
<proteinExistence type="predicted"/>
<dbReference type="Proteomes" id="UP000030746">
    <property type="component" value="Unassembled WGS sequence"/>
</dbReference>
<reference evidence="3 4" key="1">
    <citation type="journal article" date="2013" name="Nature">
        <title>Insights into bilaterian evolution from three spiralian genomes.</title>
        <authorList>
            <person name="Simakov O."/>
            <person name="Marletaz F."/>
            <person name="Cho S.J."/>
            <person name="Edsinger-Gonzales E."/>
            <person name="Havlak P."/>
            <person name="Hellsten U."/>
            <person name="Kuo D.H."/>
            <person name="Larsson T."/>
            <person name="Lv J."/>
            <person name="Arendt D."/>
            <person name="Savage R."/>
            <person name="Osoegawa K."/>
            <person name="de Jong P."/>
            <person name="Grimwood J."/>
            <person name="Chapman J.A."/>
            <person name="Shapiro H."/>
            <person name="Aerts A."/>
            <person name="Otillar R.P."/>
            <person name="Terry A.Y."/>
            <person name="Boore J.L."/>
            <person name="Grigoriev I.V."/>
            <person name="Lindberg D.R."/>
            <person name="Seaver E.C."/>
            <person name="Weisblat D.A."/>
            <person name="Putnam N.H."/>
            <person name="Rokhsar D.S."/>
        </authorList>
    </citation>
    <scope>NUCLEOTIDE SEQUENCE [LARGE SCALE GENOMIC DNA]</scope>
</reference>
<evidence type="ECO:0000256" key="1">
    <source>
        <dbReference type="SAM" id="SignalP"/>
    </source>
</evidence>
<dbReference type="GeneID" id="20250092"/>
<feature type="chain" id="PRO_5004716482" description="EGF-like domain-containing protein" evidence="1">
    <location>
        <begin position="21"/>
        <end position="139"/>
    </location>
</feature>
<name>V3ZQ18_LOTGI</name>
<accession>V3ZQ18</accession>
<evidence type="ECO:0000313" key="4">
    <source>
        <dbReference type="Proteomes" id="UP000030746"/>
    </source>
</evidence>
<dbReference type="RefSeq" id="XP_009064798.1">
    <property type="nucleotide sequence ID" value="XM_009066550.1"/>
</dbReference>
<organism evidence="3 4">
    <name type="scientific">Lottia gigantea</name>
    <name type="common">Giant owl limpet</name>
    <dbReference type="NCBI Taxonomy" id="225164"/>
    <lineage>
        <taxon>Eukaryota</taxon>
        <taxon>Metazoa</taxon>
        <taxon>Spiralia</taxon>
        <taxon>Lophotrochozoa</taxon>
        <taxon>Mollusca</taxon>
        <taxon>Gastropoda</taxon>
        <taxon>Patellogastropoda</taxon>
        <taxon>Lottioidea</taxon>
        <taxon>Lottiidae</taxon>
        <taxon>Lottia</taxon>
    </lineage>
</organism>
<dbReference type="AlphaFoldDB" id="V3ZQ18"/>
<keyword evidence="1" id="KW-0732">Signal</keyword>
<dbReference type="Gene3D" id="2.10.25.10">
    <property type="entry name" value="Laminin"/>
    <property type="match status" value="1"/>
</dbReference>
<evidence type="ECO:0000259" key="2">
    <source>
        <dbReference type="PROSITE" id="PS00022"/>
    </source>
</evidence>
<dbReference type="HOGENOM" id="CLU_113469_2_0_1"/>
<dbReference type="CTD" id="20250092"/>
<feature type="signal peptide" evidence="1">
    <location>
        <begin position="1"/>
        <end position="20"/>
    </location>
</feature>
<dbReference type="KEGG" id="lgi:LOTGIDRAFT_236238"/>
<dbReference type="PROSITE" id="PS00022">
    <property type="entry name" value="EGF_1"/>
    <property type="match status" value="1"/>
</dbReference>
<evidence type="ECO:0000313" key="3">
    <source>
        <dbReference type="EMBL" id="ESO84600.1"/>
    </source>
</evidence>
<dbReference type="OrthoDB" id="409374at2759"/>
<protein>
    <recommendedName>
        <fullName evidence="2">EGF-like domain-containing protein</fullName>
    </recommendedName>
</protein>
<dbReference type="EMBL" id="KB203470">
    <property type="protein sequence ID" value="ESO84600.1"/>
    <property type="molecule type" value="Genomic_DNA"/>
</dbReference>